<dbReference type="InterPro" id="IPR036908">
    <property type="entry name" value="RlpA-like_sf"/>
</dbReference>
<protein>
    <recommendedName>
        <fullName evidence="7">Cerato-platanin</fullName>
    </recommendedName>
</protein>
<dbReference type="CDD" id="cd22778">
    <property type="entry name" value="DPBB_CEPL-like"/>
    <property type="match status" value="1"/>
</dbReference>
<comment type="caution">
    <text evidence="5">The sequence shown here is derived from an EMBL/GenBank/DDBJ whole genome shotgun (WGS) entry which is preliminary data.</text>
</comment>
<reference evidence="5" key="2">
    <citation type="journal article" date="2020" name="Nat. Commun.">
        <title>Large-scale genome sequencing of mycorrhizal fungi provides insights into the early evolution of symbiotic traits.</title>
        <authorList>
            <person name="Miyauchi S."/>
            <person name="Kiss E."/>
            <person name="Kuo A."/>
            <person name="Drula E."/>
            <person name="Kohler A."/>
            <person name="Sanchez-Garcia M."/>
            <person name="Morin E."/>
            <person name="Andreopoulos B."/>
            <person name="Barry K.W."/>
            <person name="Bonito G."/>
            <person name="Buee M."/>
            <person name="Carver A."/>
            <person name="Chen C."/>
            <person name="Cichocki N."/>
            <person name="Clum A."/>
            <person name="Culley D."/>
            <person name="Crous P.W."/>
            <person name="Fauchery L."/>
            <person name="Girlanda M."/>
            <person name="Hayes R.D."/>
            <person name="Keri Z."/>
            <person name="LaButti K."/>
            <person name="Lipzen A."/>
            <person name="Lombard V."/>
            <person name="Magnuson J."/>
            <person name="Maillard F."/>
            <person name="Murat C."/>
            <person name="Nolan M."/>
            <person name="Ohm R.A."/>
            <person name="Pangilinan J."/>
            <person name="Pereira M.F."/>
            <person name="Perotto S."/>
            <person name="Peter M."/>
            <person name="Pfister S."/>
            <person name="Riley R."/>
            <person name="Sitrit Y."/>
            <person name="Stielow J.B."/>
            <person name="Szollosi G."/>
            <person name="Zifcakova L."/>
            <person name="Stursova M."/>
            <person name="Spatafora J.W."/>
            <person name="Tedersoo L."/>
            <person name="Vaario L.M."/>
            <person name="Yamada A."/>
            <person name="Yan M."/>
            <person name="Wang P."/>
            <person name="Xu J."/>
            <person name="Bruns T."/>
            <person name="Baldrian P."/>
            <person name="Vilgalys R."/>
            <person name="Dunand C."/>
            <person name="Henrissat B."/>
            <person name="Grigoriev I.V."/>
            <person name="Hibbett D."/>
            <person name="Nagy L.G."/>
            <person name="Martin F.M."/>
        </authorList>
    </citation>
    <scope>NUCLEOTIDE SEQUENCE</scope>
    <source>
        <strain evidence="5">Prilba</strain>
    </source>
</reference>
<organism evidence="5 6">
    <name type="scientific">Russula ochroleuca</name>
    <dbReference type="NCBI Taxonomy" id="152965"/>
    <lineage>
        <taxon>Eukaryota</taxon>
        <taxon>Fungi</taxon>
        <taxon>Dikarya</taxon>
        <taxon>Basidiomycota</taxon>
        <taxon>Agaricomycotina</taxon>
        <taxon>Agaricomycetes</taxon>
        <taxon>Russulales</taxon>
        <taxon>Russulaceae</taxon>
        <taxon>Russula</taxon>
    </lineage>
</organism>
<evidence type="ECO:0000256" key="4">
    <source>
        <dbReference type="SAM" id="SignalP"/>
    </source>
</evidence>
<dbReference type="EMBL" id="WHVB01000013">
    <property type="protein sequence ID" value="KAF8477788.1"/>
    <property type="molecule type" value="Genomic_DNA"/>
</dbReference>
<accession>A0A9P5MSP1</accession>
<evidence type="ECO:0008006" key="7">
    <source>
        <dbReference type="Google" id="ProtNLM"/>
    </source>
</evidence>
<evidence type="ECO:0000256" key="1">
    <source>
        <dbReference type="ARBA" id="ARBA00004613"/>
    </source>
</evidence>
<dbReference type="OrthoDB" id="4898945at2759"/>
<comment type="similarity">
    <text evidence="2">Belongs to the cerato-platanin family.</text>
</comment>
<keyword evidence="6" id="KW-1185">Reference proteome</keyword>
<reference evidence="5" key="1">
    <citation type="submission" date="2019-10" db="EMBL/GenBank/DDBJ databases">
        <authorList>
            <consortium name="DOE Joint Genome Institute"/>
            <person name="Kuo A."/>
            <person name="Miyauchi S."/>
            <person name="Kiss E."/>
            <person name="Drula E."/>
            <person name="Kohler A."/>
            <person name="Sanchez-Garcia M."/>
            <person name="Andreopoulos B."/>
            <person name="Barry K.W."/>
            <person name="Bonito G."/>
            <person name="Buee M."/>
            <person name="Carver A."/>
            <person name="Chen C."/>
            <person name="Cichocki N."/>
            <person name="Clum A."/>
            <person name="Culley D."/>
            <person name="Crous P.W."/>
            <person name="Fauchery L."/>
            <person name="Girlanda M."/>
            <person name="Hayes R."/>
            <person name="Keri Z."/>
            <person name="LaButti K."/>
            <person name="Lipzen A."/>
            <person name="Lombard V."/>
            <person name="Magnuson J."/>
            <person name="Maillard F."/>
            <person name="Morin E."/>
            <person name="Murat C."/>
            <person name="Nolan M."/>
            <person name="Ohm R."/>
            <person name="Pangilinan J."/>
            <person name="Pereira M."/>
            <person name="Perotto S."/>
            <person name="Peter M."/>
            <person name="Riley R."/>
            <person name="Sitrit Y."/>
            <person name="Stielow B."/>
            <person name="Szollosi G."/>
            <person name="Zifcakova L."/>
            <person name="Stursova M."/>
            <person name="Spatafora J.W."/>
            <person name="Tedersoo L."/>
            <person name="Vaario L.-M."/>
            <person name="Yamada A."/>
            <person name="Yan M."/>
            <person name="Wang P."/>
            <person name="Xu J."/>
            <person name="Bruns T."/>
            <person name="Baldrian P."/>
            <person name="Vilgalys R."/>
            <person name="Henrissat B."/>
            <person name="Grigoriev I.V."/>
            <person name="Hibbett D."/>
            <person name="Nagy L.G."/>
            <person name="Martin F.M."/>
        </authorList>
    </citation>
    <scope>NUCLEOTIDE SEQUENCE</scope>
    <source>
        <strain evidence="5">Prilba</strain>
    </source>
</reference>
<dbReference type="InterPro" id="IPR010829">
    <property type="entry name" value="Cerato-platanin"/>
</dbReference>
<keyword evidence="4" id="KW-0732">Signal</keyword>
<dbReference type="GO" id="GO:0005576">
    <property type="term" value="C:extracellular region"/>
    <property type="evidence" value="ECO:0007669"/>
    <property type="project" value="UniProtKB-SubCell"/>
</dbReference>
<comment type="subcellular location">
    <subcellularLocation>
        <location evidence="1">Secreted</location>
    </subcellularLocation>
</comment>
<evidence type="ECO:0000313" key="5">
    <source>
        <dbReference type="EMBL" id="KAF8477788.1"/>
    </source>
</evidence>
<dbReference type="SUPFAM" id="SSF50685">
    <property type="entry name" value="Barwin-like endoglucanases"/>
    <property type="match status" value="1"/>
</dbReference>
<proteinExistence type="inferred from homology"/>
<evidence type="ECO:0000256" key="2">
    <source>
        <dbReference type="ARBA" id="ARBA00010421"/>
    </source>
</evidence>
<feature type="chain" id="PRO_5040308303" description="Cerato-platanin" evidence="4">
    <location>
        <begin position="20"/>
        <end position="166"/>
    </location>
</feature>
<gene>
    <name evidence="5" type="ORF">DFH94DRAFT_846155</name>
</gene>
<dbReference type="Pfam" id="PF07249">
    <property type="entry name" value="Cerato-platanin"/>
    <property type="match status" value="1"/>
</dbReference>
<feature type="signal peptide" evidence="4">
    <location>
        <begin position="1"/>
        <end position="19"/>
    </location>
</feature>
<sequence>MIYFTKFILALFLSQIARSVPQACGDIIPPESPTPVEQFNLPIPEPTVVTLNNKYDNRDGLLKDTACSNFYPPCYKFSNIPTFPHIGGAFDIPSVNCDAFDDQPSSNCSECWLLTNSENDHSVIITVIDHADHGFDISDAAFKMLNLTCGDQVEYRTVPKAACGLY</sequence>
<dbReference type="Gene3D" id="2.40.40.10">
    <property type="entry name" value="RlpA-like domain"/>
    <property type="match status" value="1"/>
</dbReference>
<name>A0A9P5MSP1_9AGAM</name>
<evidence type="ECO:0000256" key="3">
    <source>
        <dbReference type="ARBA" id="ARBA00022525"/>
    </source>
</evidence>
<keyword evidence="3" id="KW-0964">Secreted</keyword>
<evidence type="ECO:0000313" key="6">
    <source>
        <dbReference type="Proteomes" id="UP000759537"/>
    </source>
</evidence>
<dbReference type="Proteomes" id="UP000759537">
    <property type="component" value="Unassembled WGS sequence"/>
</dbReference>
<dbReference type="AlphaFoldDB" id="A0A9P5MSP1"/>